<evidence type="ECO:0000256" key="2">
    <source>
        <dbReference type="SAM" id="Phobius"/>
    </source>
</evidence>
<feature type="transmembrane region" description="Helical" evidence="2">
    <location>
        <begin position="182"/>
        <end position="202"/>
    </location>
</feature>
<feature type="transmembrane region" description="Helical" evidence="2">
    <location>
        <begin position="284"/>
        <end position="304"/>
    </location>
</feature>
<organism evidence="3 4">
    <name type="scientific">Candidatus Neomicrothrix subdominans</name>
    <dbReference type="NCBI Taxonomy" id="2954438"/>
    <lineage>
        <taxon>Bacteria</taxon>
        <taxon>Bacillati</taxon>
        <taxon>Actinomycetota</taxon>
        <taxon>Acidimicrobiia</taxon>
        <taxon>Acidimicrobiales</taxon>
        <taxon>Microthrixaceae</taxon>
        <taxon>Candidatus Neomicrothrix</taxon>
    </lineage>
</organism>
<feature type="transmembrane region" description="Helical" evidence="2">
    <location>
        <begin position="217"/>
        <end position="236"/>
    </location>
</feature>
<name>A0A936NG46_9ACTN</name>
<keyword evidence="2" id="KW-1133">Transmembrane helix</keyword>
<feature type="compositionally biased region" description="Low complexity" evidence="1">
    <location>
        <begin position="108"/>
        <end position="122"/>
    </location>
</feature>
<sequence length="311" mass="31461">MSDHVGDTSDEGRETTPEGTEEPDGGVPPEGEPTSVYGTAGATDPGSDGPATAVYGTARAAVPGSGSDADGPATSVYGTAVPQWSTPGEPSPQPTAVQPLPGAPAPAQPAVVQPGAGQWSPSGPAPGSPPTQAYPQMQPATTAYGVPQPAPTAQAQQVPTSHAPAGYASTGPAPTGGRHWNLWAGIPAAAAVYALGGLWRLIRIGTTVVDFPLREQVAIGVMAAGIVAGVLTLVALASRRRALAAPVAFVLGGVLLIDVVYGWYLQMDRTFSGFDANFLVDTLIPLTLPPLLLAVATMAGALAMRVDPRRR</sequence>
<accession>A0A936NG46</accession>
<protein>
    <submittedName>
        <fullName evidence="3">Uncharacterized protein</fullName>
    </submittedName>
</protein>
<gene>
    <name evidence="3" type="ORF">IPN02_16250</name>
</gene>
<feature type="compositionally biased region" description="Basic and acidic residues" evidence="1">
    <location>
        <begin position="1"/>
        <end position="16"/>
    </location>
</feature>
<feature type="compositionally biased region" description="Low complexity" evidence="1">
    <location>
        <begin position="151"/>
        <end position="160"/>
    </location>
</feature>
<proteinExistence type="predicted"/>
<evidence type="ECO:0000256" key="1">
    <source>
        <dbReference type="SAM" id="MobiDB-lite"/>
    </source>
</evidence>
<feature type="transmembrane region" description="Helical" evidence="2">
    <location>
        <begin position="243"/>
        <end position="264"/>
    </location>
</feature>
<keyword evidence="2" id="KW-0812">Transmembrane</keyword>
<feature type="region of interest" description="Disordered" evidence="1">
    <location>
        <begin position="1"/>
        <end position="171"/>
    </location>
</feature>
<evidence type="ECO:0000313" key="3">
    <source>
        <dbReference type="EMBL" id="MBK9298356.1"/>
    </source>
</evidence>
<dbReference type="Proteomes" id="UP000727993">
    <property type="component" value="Unassembled WGS sequence"/>
</dbReference>
<reference evidence="3 4" key="1">
    <citation type="submission" date="2020-10" db="EMBL/GenBank/DDBJ databases">
        <title>Connecting structure to function with the recovery of over 1000 high-quality activated sludge metagenome-assembled genomes encoding full-length rRNA genes using long-read sequencing.</title>
        <authorList>
            <person name="Singleton C.M."/>
            <person name="Petriglieri F."/>
            <person name="Kristensen J.M."/>
            <person name="Kirkegaard R.H."/>
            <person name="Michaelsen T.Y."/>
            <person name="Andersen M.H."/>
            <person name="Karst S.M."/>
            <person name="Dueholm M.S."/>
            <person name="Nielsen P.H."/>
            <person name="Albertsen M."/>
        </authorList>
    </citation>
    <scope>NUCLEOTIDE SEQUENCE [LARGE SCALE GENOMIC DNA]</scope>
    <source>
        <strain evidence="3">Lyne_18-Q3-R50-59_MAXAC.006</strain>
    </source>
</reference>
<dbReference type="AlphaFoldDB" id="A0A936NG46"/>
<keyword evidence="2" id="KW-0472">Membrane</keyword>
<dbReference type="EMBL" id="JADJZA010000008">
    <property type="protein sequence ID" value="MBK9298356.1"/>
    <property type="molecule type" value="Genomic_DNA"/>
</dbReference>
<feature type="compositionally biased region" description="Low complexity" evidence="1">
    <location>
        <begin position="25"/>
        <end position="34"/>
    </location>
</feature>
<comment type="caution">
    <text evidence="3">The sequence shown here is derived from an EMBL/GenBank/DDBJ whole genome shotgun (WGS) entry which is preliminary data.</text>
</comment>
<evidence type="ECO:0000313" key="4">
    <source>
        <dbReference type="Proteomes" id="UP000727993"/>
    </source>
</evidence>